<evidence type="ECO:0000313" key="5">
    <source>
        <dbReference type="Proteomes" id="UP000266934"/>
    </source>
</evidence>
<name>A0A348FWP0_9HYPH</name>
<dbReference type="Proteomes" id="UP000266934">
    <property type="component" value="Chromosome"/>
</dbReference>
<dbReference type="PANTHER" id="PTHR47637:SF1">
    <property type="entry name" value="CHAPERONE SURA"/>
    <property type="match status" value="1"/>
</dbReference>
<accession>A0A348FWP0</accession>
<dbReference type="KEGG" id="blag:BLTE_04080"/>
<dbReference type="SUPFAM" id="SSF109998">
    <property type="entry name" value="Triger factor/SurA peptide-binding domain-like"/>
    <property type="match status" value="1"/>
</dbReference>
<protein>
    <recommendedName>
        <fullName evidence="3">SurA N-terminal domain-containing protein</fullName>
    </recommendedName>
</protein>
<reference evidence="4 5" key="1">
    <citation type="submission" date="2018-08" db="EMBL/GenBank/DDBJ databases">
        <title>Complete genome sequencing of Blastochloris tepida GI.</title>
        <authorList>
            <person name="Tsukatani Y."/>
            <person name="Mori H."/>
        </authorList>
    </citation>
    <scope>NUCLEOTIDE SEQUENCE [LARGE SCALE GENOMIC DNA]</scope>
    <source>
        <strain evidence="4 5">GI</strain>
    </source>
</reference>
<dbReference type="InterPro" id="IPR015391">
    <property type="entry name" value="SurA_N"/>
</dbReference>
<evidence type="ECO:0000256" key="1">
    <source>
        <dbReference type="ARBA" id="ARBA00022729"/>
    </source>
</evidence>
<dbReference type="Pfam" id="PF09312">
    <property type="entry name" value="SurA_N"/>
    <property type="match status" value="1"/>
</dbReference>
<keyword evidence="2" id="KW-0697">Rotamase</keyword>
<dbReference type="InterPro" id="IPR050280">
    <property type="entry name" value="OMP_Chaperone_SurA"/>
</dbReference>
<gene>
    <name evidence="4" type="ORF">BLTE_04080</name>
</gene>
<proteinExistence type="predicted"/>
<evidence type="ECO:0000259" key="3">
    <source>
        <dbReference type="Pfam" id="PF09312"/>
    </source>
</evidence>
<sequence>MVSLIRIRMRTVLAGLALVAAAVLVPVAPAKAQVVALVNGEPITALDVAHRTRLLTLMNQGRSPDRKSVLEELIDERLKLREAKKFGAVPSDSEVDSAFGNIASRANMSTAQFGQMLSAQGSNERSFKDRLRAEIAWGGLVRARYKVIAQVGDNDVAAALSARKQEVPQRITEYTLRTVVFVVPRGASDATYDARRREAEALRGRFQSCDDGFAIARGMKEVVVRNSVRKASADLTPALRELLNSTPDGKLTPPERTAAGVEVVAVCSRREVAGQTAVMNEVRQELVSERLQSQAKRYMAELRRAALIEYR</sequence>
<keyword evidence="2" id="KW-0413">Isomerase</keyword>
<feature type="domain" description="SurA N-terminal" evidence="3">
    <location>
        <begin position="33"/>
        <end position="136"/>
    </location>
</feature>
<dbReference type="PANTHER" id="PTHR47637">
    <property type="entry name" value="CHAPERONE SURA"/>
    <property type="match status" value="1"/>
</dbReference>
<dbReference type="AlphaFoldDB" id="A0A348FWP0"/>
<dbReference type="SUPFAM" id="SSF54534">
    <property type="entry name" value="FKBP-like"/>
    <property type="match status" value="1"/>
</dbReference>
<evidence type="ECO:0000313" key="4">
    <source>
        <dbReference type="EMBL" id="BBF91723.1"/>
    </source>
</evidence>
<dbReference type="Gene3D" id="1.10.4030.10">
    <property type="entry name" value="Porin chaperone SurA, peptide-binding domain"/>
    <property type="match status" value="1"/>
</dbReference>
<organism evidence="4 5">
    <name type="scientific">Blastochloris tepida</name>
    <dbReference type="NCBI Taxonomy" id="2233851"/>
    <lineage>
        <taxon>Bacteria</taxon>
        <taxon>Pseudomonadati</taxon>
        <taxon>Pseudomonadota</taxon>
        <taxon>Alphaproteobacteria</taxon>
        <taxon>Hyphomicrobiales</taxon>
        <taxon>Blastochloridaceae</taxon>
        <taxon>Blastochloris</taxon>
    </lineage>
</organism>
<keyword evidence="5" id="KW-1185">Reference proteome</keyword>
<dbReference type="GO" id="GO:0003755">
    <property type="term" value="F:peptidyl-prolyl cis-trans isomerase activity"/>
    <property type="evidence" value="ECO:0007669"/>
    <property type="project" value="UniProtKB-KW"/>
</dbReference>
<dbReference type="OrthoDB" id="9791746at2"/>
<dbReference type="EMBL" id="AP018907">
    <property type="protein sequence ID" value="BBF91723.1"/>
    <property type="molecule type" value="Genomic_DNA"/>
</dbReference>
<dbReference type="InterPro" id="IPR027304">
    <property type="entry name" value="Trigger_fact/SurA_dom_sf"/>
</dbReference>
<keyword evidence="1" id="KW-0732">Signal</keyword>
<evidence type="ECO:0000256" key="2">
    <source>
        <dbReference type="ARBA" id="ARBA00023110"/>
    </source>
</evidence>
<dbReference type="RefSeq" id="WP_126397146.1">
    <property type="nucleotide sequence ID" value="NZ_AP018907.1"/>
</dbReference>